<comment type="function">
    <text evidence="2">Histones H3 and H4 chaperone involved in the nucleosome formation and heterochromatin silencing. Required for the deposition of H3K56ac-carrying H3-H4 complex onto newly-replicated DNA. Plays a role in the transcriptional regulation of the cell-cycle dependent histone genes by creating a repressive structure at the core histone gene promoter.</text>
</comment>
<protein>
    <submittedName>
        <fullName evidence="6">Chaperone protein</fullName>
    </submittedName>
</protein>
<sequence>MAPKVPLDWEMLEQVFGGRKDILQSIKTEADSPDRVLLFNNIATYVYNKIQTSQDEPPTKRRRVDIATISQPNGHSVTSAPNGAAGSRNDVSSGGGNAASEDVLLEIKDVSLSAPQRKKYDLCFTDNFLYARVSGTSAPVQGIVYPWKDIEHALYLPVPEKAQVQHNYVLFPRLSYLPAGKQQASDQAGDTLPALEPLVFTIPATAPKPGSILGPKAAAAAPYSDSYTTLFNWALSTSLKSAGNTTGIISSDPKVFHSALRQPVRPSEKAVHVKGFRGSKDGWLFFLPTGILWGFKKPLLFLPLERIVAISFTGVLQRTFNIVIEYEGYSAGTEEIEFSMIDQEDYGAIDANYVRRHGLADRSMAEQRKAKRELAENAKGIKTEDGEEGGEGHQTVGGDEDARMNGMTELEKAQFMEELRLQDEEDEDEEDYDPGSDGESEGSGSSSGDDDEDDDDDEDGEGGEEDDDEGPGEDGDEEMAG</sequence>
<evidence type="ECO:0000256" key="4">
    <source>
        <dbReference type="SAM" id="MobiDB-lite"/>
    </source>
</evidence>
<comment type="subunit">
    <text evidence="3">Interacts with histones H3 and H4.</text>
</comment>
<accession>A0AAN6YAG0</accession>
<feature type="region of interest" description="Disordered" evidence="4">
    <location>
        <begin position="366"/>
        <end position="402"/>
    </location>
</feature>
<reference evidence="6" key="1">
    <citation type="journal article" date="2023" name="Mol. Phylogenet. Evol.">
        <title>Genome-scale phylogeny and comparative genomics of the fungal order Sordariales.</title>
        <authorList>
            <person name="Hensen N."/>
            <person name="Bonometti L."/>
            <person name="Westerberg I."/>
            <person name="Brannstrom I.O."/>
            <person name="Guillou S."/>
            <person name="Cros-Aarteil S."/>
            <person name="Calhoun S."/>
            <person name="Haridas S."/>
            <person name="Kuo A."/>
            <person name="Mondo S."/>
            <person name="Pangilinan J."/>
            <person name="Riley R."/>
            <person name="LaButti K."/>
            <person name="Andreopoulos B."/>
            <person name="Lipzen A."/>
            <person name="Chen C."/>
            <person name="Yan M."/>
            <person name="Daum C."/>
            <person name="Ng V."/>
            <person name="Clum A."/>
            <person name="Steindorff A."/>
            <person name="Ohm R.A."/>
            <person name="Martin F."/>
            <person name="Silar P."/>
            <person name="Natvig D.O."/>
            <person name="Lalanne C."/>
            <person name="Gautier V."/>
            <person name="Ament-Velasquez S.L."/>
            <person name="Kruys A."/>
            <person name="Hutchinson M.I."/>
            <person name="Powell A.J."/>
            <person name="Barry K."/>
            <person name="Miller A.N."/>
            <person name="Grigoriev I.V."/>
            <person name="Debuchy R."/>
            <person name="Gladieux P."/>
            <person name="Hiltunen Thoren M."/>
            <person name="Johannesson H."/>
        </authorList>
    </citation>
    <scope>NUCLEOTIDE SEQUENCE</scope>
    <source>
        <strain evidence="6">PSN293</strain>
    </source>
</reference>
<dbReference type="AlphaFoldDB" id="A0AAN6YAG0"/>
<comment type="caution">
    <text evidence="6">The sequence shown here is derived from an EMBL/GenBank/DDBJ whole genome shotgun (WGS) entry which is preliminary data.</text>
</comment>
<dbReference type="PANTHER" id="PTHR45849">
    <property type="entry name" value="FACT COMPLEX SUBUNIT SSRP1"/>
    <property type="match status" value="1"/>
</dbReference>
<dbReference type="EMBL" id="MU858086">
    <property type="protein sequence ID" value="KAK4214950.1"/>
    <property type="molecule type" value="Genomic_DNA"/>
</dbReference>
<dbReference type="SMART" id="SM01287">
    <property type="entry name" value="Rtt106"/>
    <property type="match status" value="1"/>
</dbReference>
<reference evidence="6" key="2">
    <citation type="submission" date="2023-05" db="EMBL/GenBank/DDBJ databases">
        <authorList>
            <consortium name="Lawrence Berkeley National Laboratory"/>
            <person name="Steindorff A."/>
            <person name="Hensen N."/>
            <person name="Bonometti L."/>
            <person name="Westerberg I."/>
            <person name="Brannstrom I.O."/>
            <person name="Guillou S."/>
            <person name="Cros-Aarteil S."/>
            <person name="Calhoun S."/>
            <person name="Haridas S."/>
            <person name="Kuo A."/>
            <person name="Mondo S."/>
            <person name="Pangilinan J."/>
            <person name="Riley R."/>
            <person name="Labutti K."/>
            <person name="Andreopoulos B."/>
            <person name="Lipzen A."/>
            <person name="Chen C."/>
            <person name="Yanf M."/>
            <person name="Daum C."/>
            <person name="Ng V."/>
            <person name="Clum A."/>
            <person name="Ohm R."/>
            <person name="Martin F."/>
            <person name="Silar P."/>
            <person name="Natvig D."/>
            <person name="Lalanne C."/>
            <person name="Gautier V."/>
            <person name="Ament-Velasquez S.L."/>
            <person name="Kruys A."/>
            <person name="Hutchinson M.I."/>
            <person name="Powell A.J."/>
            <person name="Barry K."/>
            <person name="Miller A.N."/>
            <person name="Grigoriev I.V."/>
            <person name="Debuchy R."/>
            <person name="Gladieux P."/>
            <person name="Thoren M.H."/>
            <person name="Johannesson H."/>
        </authorList>
    </citation>
    <scope>NUCLEOTIDE SEQUENCE</scope>
    <source>
        <strain evidence="6">PSN293</strain>
    </source>
</reference>
<dbReference type="InterPro" id="IPR050454">
    <property type="entry name" value="RTT106/SSRP1_HistChap/FACT"/>
</dbReference>
<keyword evidence="7" id="KW-1185">Reference proteome</keyword>
<feature type="compositionally biased region" description="Basic and acidic residues" evidence="4">
    <location>
        <begin position="366"/>
        <end position="384"/>
    </location>
</feature>
<dbReference type="InterPro" id="IPR013719">
    <property type="entry name" value="RTT106/SPT16-like_middle_dom"/>
</dbReference>
<organism evidence="6 7">
    <name type="scientific">Rhypophila decipiens</name>
    <dbReference type="NCBI Taxonomy" id="261697"/>
    <lineage>
        <taxon>Eukaryota</taxon>
        <taxon>Fungi</taxon>
        <taxon>Dikarya</taxon>
        <taxon>Ascomycota</taxon>
        <taxon>Pezizomycotina</taxon>
        <taxon>Sordariomycetes</taxon>
        <taxon>Sordariomycetidae</taxon>
        <taxon>Sordariales</taxon>
        <taxon>Naviculisporaceae</taxon>
        <taxon>Rhypophila</taxon>
    </lineage>
</organism>
<feature type="region of interest" description="Disordered" evidence="4">
    <location>
        <begin position="414"/>
        <end position="481"/>
    </location>
</feature>
<feature type="compositionally biased region" description="Acidic residues" evidence="4">
    <location>
        <begin position="448"/>
        <end position="481"/>
    </location>
</feature>
<dbReference type="Pfam" id="PF08512">
    <property type="entry name" value="Rttp106-like_middle"/>
    <property type="match status" value="1"/>
</dbReference>
<evidence type="ECO:0000256" key="3">
    <source>
        <dbReference type="ARBA" id="ARBA00038654"/>
    </source>
</evidence>
<evidence type="ECO:0000313" key="6">
    <source>
        <dbReference type="EMBL" id="KAK4214950.1"/>
    </source>
</evidence>
<dbReference type="GO" id="GO:0031491">
    <property type="term" value="F:nucleosome binding"/>
    <property type="evidence" value="ECO:0007669"/>
    <property type="project" value="TreeGrafter"/>
</dbReference>
<name>A0AAN6YAG0_9PEZI</name>
<dbReference type="GO" id="GO:0042393">
    <property type="term" value="F:histone binding"/>
    <property type="evidence" value="ECO:0007669"/>
    <property type="project" value="TreeGrafter"/>
</dbReference>
<dbReference type="Proteomes" id="UP001301769">
    <property type="component" value="Unassembled WGS sequence"/>
</dbReference>
<feature type="region of interest" description="Disordered" evidence="4">
    <location>
        <begin position="68"/>
        <end position="97"/>
    </location>
</feature>
<evidence type="ECO:0000313" key="7">
    <source>
        <dbReference type="Proteomes" id="UP001301769"/>
    </source>
</evidence>
<feature type="compositionally biased region" description="Acidic residues" evidence="4">
    <location>
        <begin position="423"/>
        <end position="440"/>
    </location>
</feature>
<comment type="similarity">
    <text evidence="1">Belongs to the RTT106 family.</text>
</comment>
<proteinExistence type="inferred from homology"/>
<evidence type="ECO:0000256" key="2">
    <source>
        <dbReference type="ARBA" id="ARBA00037550"/>
    </source>
</evidence>
<evidence type="ECO:0000259" key="5">
    <source>
        <dbReference type="SMART" id="SM01287"/>
    </source>
</evidence>
<gene>
    <name evidence="6" type="ORF">QBC37DRAFT_140689</name>
</gene>
<dbReference type="PANTHER" id="PTHR45849:SF3">
    <property type="entry name" value="HISTONE CHAPERONE RTT106"/>
    <property type="match status" value="1"/>
</dbReference>
<evidence type="ECO:0000256" key="1">
    <source>
        <dbReference type="ARBA" id="ARBA00006159"/>
    </source>
</evidence>
<dbReference type="Gene3D" id="2.30.29.30">
    <property type="entry name" value="Pleckstrin-homology domain (PH domain)/Phosphotyrosine-binding domain (PTB)"/>
    <property type="match status" value="1"/>
</dbReference>
<dbReference type="InterPro" id="IPR011993">
    <property type="entry name" value="PH-like_dom_sf"/>
</dbReference>
<feature type="domain" description="Histone chaperone RTT106/FACT complex subunit SPT16-like middle" evidence="5">
    <location>
        <begin position="270"/>
        <end position="364"/>
    </location>
</feature>
<dbReference type="SUPFAM" id="SSF50729">
    <property type="entry name" value="PH domain-like"/>
    <property type="match status" value="1"/>
</dbReference>
<feature type="compositionally biased region" description="Polar residues" evidence="4">
    <location>
        <begin position="68"/>
        <end position="81"/>
    </location>
</feature>
<dbReference type="Gene3D" id="2.30.29.120">
    <property type="match status" value="1"/>
</dbReference>